<comment type="caution">
    <text evidence="1">The sequence shown here is derived from an EMBL/GenBank/DDBJ whole genome shotgun (WGS) entry which is preliminary data.</text>
</comment>
<accession>A0AAD6LA18</accession>
<dbReference type="EMBL" id="JAQIZT010000018">
    <property type="protein sequence ID" value="KAJ6956881.1"/>
    <property type="molecule type" value="Genomic_DNA"/>
</dbReference>
<protein>
    <submittedName>
        <fullName evidence="1">Uncharacterized protein</fullName>
    </submittedName>
</protein>
<name>A0AAD6LA18_9ROSI</name>
<keyword evidence="2" id="KW-1185">Reference proteome</keyword>
<gene>
    <name evidence="1" type="ORF">NC653_038945</name>
</gene>
<dbReference type="Proteomes" id="UP001164929">
    <property type="component" value="Chromosome 18"/>
</dbReference>
<proteinExistence type="predicted"/>
<reference evidence="1 2" key="1">
    <citation type="journal article" date="2023" name="Mol. Ecol. Resour.">
        <title>Chromosome-level genome assembly of a triploid poplar Populus alba 'Berolinensis'.</title>
        <authorList>
            <person name="Chen S."/>
            <person name="Yu Y."/>
            <person name="Wang X."/>
            <person name="Wang S."/>
            <person name="Zhang T."/>
            <person name="Zhou Y."/>
            <person name="He R."/>
            <person name="Meng N."/>
            <person name="Wang Y."/>
            <person name="Liu W."/>
            <person name="Liu Z."/>
            <person name="Liu J."/>
            <person name="Guo Q."/>
            <person name="Huang H."/>
            <person name="Sederoff R.R."/>
            <person name="Wang G."/>
            <person name="Qu G."/>
            <person name="Chen S."/>
        </authorList>
    </citation>
    <scope>NUCLEOTIDE SEQUENCE [LARGE SCALE GENOMIC DNA]</scope>
    <source>
        <strain evidence="1">SC-2020</strain>
    </source>
</reference>
<evidence type="ECO:0000313" key="1">
    <source>
        <dbReference type="EMBL" id="KAJ6956881.1"/>
    </source>
</evidence>
<evidence type="ECO:0000313" key="2">
    <source>
        <dbReference type="Proteomes" id="UP001164929"/>
    </source>
</evidence>
<sequence length="134" mass="15572">MMNLGMQVWKVLGVSRIVKMYPVKALGMLNSPIQCHVLIKLSNENRNHVVQFISPMCRNMRRYCRASLRRLNKDAMGEELNSDSRRTQQFFKSSGDRRPSIAGILEGLYILKQDDKNLLIFESLQKILEKERMG</sequence>
<organism evidence="1 2">
    <name type="scientific">Populus alba x Populus x berolinensis</name>
    <dbReference type="NCBI Taxonomy" id="444605"/>
    <lineage>
        <taxon>Eukaryota</taxon>
        <taxon>Viridiplantae</taxon>
        <taxon>Streptophyta</taxon>
        <taxon>Embryophyta</taxon>
        <taxon>Tracheophyta</taxon>
        <taxon>Spermatophyta</taxon>
        <taxon>Magnoliopsida</taxon>
        <taxon>eudicotyledons</taxon>
        <taxon>Gunneridae</taxon>
        <taxon>Pentapetalae</taxon>
        <taxon>rosids</taxon>
        <taxon>fabids</taxon>
        <taxon>Malpighiales</taxon>
        <taxon>Salicaceae</taxon>
        <taxon>Saliceae</taxon>
        <taxon>Populus</taxon>
    </lineage>
</organism>
<dbReference type="AlphaFoldDB" id="A0AAD6LA18"/>